<accession>A0A5J5CXF9</accession>
<gene>
    <name evidence="2" type="ORF">FQN60_007393</name>
</gene>
<evidence type="ECO:0000313" key="2">
    <source>
        <dbReference type="EMBL" id="KAA8585824.1"/>
    </source>
</evidence>
<dbReference type="EMBL" id="VOFY01000014">
    <property type="protein sequence ID" value="KAA8585824.1"/>
    <property type="molecule type" value="Genomic_DNA"/>
</dbReference>
<organism evidence="2 3">
    <name type="scientific">Etheostoma spectabile</name>
    <name type="common">orangethroat darter</name>
    <dbReference type="NCBI Taxonomy" id="54343"/>
    <lineage>
        <taxon>Eukaryota</taxon>
        <taxon>Metazoa</taxon>
        <taxon>Chordata</taxon>
        <taxon>Craniata</taxon>
        <taxon>Vertebrata</taxon>
        <taxon>Euteleostomi</taxon>
        <taxon>Actinopterygii</taxon>
        <taxon>Neopterygii</taxon>
        <taxon>Teleostei</taxon>
        <taxon>Neoteleostei</taxon>
        <taxon>Acanthomorphata</taxon>
        <taxon>Eupercaria</taxon>
        <taxon>Perciformes</taxon>
        <taxon>Percoidei</taxon>
        <taxon>Percidae</taxon>
        <taxon>Etheostomatinae</taxon>
        <taxon>Etheostoma</taxon>
    </lineage>
</organism>
<dbReference type="AlphaFoldDB" id="A0A5J5CXF9"/>
<proteinExistence type="predicted"/>
<evidence type="ECO:0000256" key="1">
    <source>
        <dbReference type="SAM" id="MobiDB-lite"/>
    </source>
</evidence>
<feature type="region of interest" description="Disordered" evidence="1">
    <location>
        <begin position="58"/>
        <end position="81"/>
    </location>
</feature>
<evidence type="ECO:0000313" key="3">
    <source>
        <dbReference type="Proteomes" id="UP000327493"/>
    </source>
</evidence>
<name>A0A5J5CXF9_9PERO</name>
<sequence length="120" mass="12713">MSLCSLVHPTADGQCQVALSCDKAAAIVEIWKRSQRPSNSKVGAESCTLQTSLAGETLSTVSAGAEQGSPGNKERHKLSSPLHPTSSLLCFILIRGSRGLQWGVDTDWQSDSSCRLCSPP</sequence>
<dbReference type="Proteomes" id="UP000327493">
    <property type="component" value="Chromosome 14"/>
</dbReference>
<reference evidence="2 3" key="1">
    <citation type="submission" date="2019-08" db="EMBL/GenBank/DDBJ databases">
        <title>A chromosome-level genome assembly, high-density linkage maps, and genome scans reveal the genomic architecture of hybrid incompatibilities underlying speciation via character displacement in darters (Percidae: Etheostominae).</title>
        <authorList>
            <person name="Moran R.L."/>
            <person name="Catchen J.M."/>
            <person name="Fuller R.C."/>
        </authorList>
    </citation>
    <scope>NUCLEOTIDE SEQUENCE [LARGE SCALE GENOMIC DNA]</scope>
    <source>
        <strain evidence="2">EspeVRDwgs_2016</strain>
        <tissue evidence="2">Muscle</tissue>
    </source>
</reference>
<keyword evidence="3" id="KW-1185">Reference proteome</keyword>
<protein>
    <submittedName>
        <fullName evidence="2">Uncharacterized protein</fullName>
    </submittedName>
</protein>
<comment type="caution">
    <text evidence="2">The sequence shown here is derived from an EMBL/GenBank/DDBJ whole genome shotgun (WGS) entry which is preliminary data.</text>
</comment>